<dbReference type="AlphaFoldDB" id="X0YKM8"/>
<dbReference type="EMBL" id="BARS01055804">
    <property type="protein sequence ID" value="GAG49108.1"/>
    <property type="molecule type" value="Genomic_DNA"/>
</dbReference>
<feature type="non-terminal residue" evidence="2">
    <location>
        <position position="35"/>
    </location>
</feature>
<protein>
    <submittedName>
        <fullName evidence="2">Uncharacterized protein</fullName>
    </submittedName>
</protein>
<feature type="coiled-coil region" evidence="1">
    <location>
        <begin position="6"/>
        <end position="33"/>
    </location>
</feature>
<accession>X0YKM8</accession>
<sequence length="35" mass="4020">MAKELSEKTESEKKLLEEKLKAIEAAKLQIEKQFG</sequence>
<comment type="caution">
    <text evidence="2">The sequence shown here is derived from an EMBL/GenBank/DDBJ whole genome shotgun (WGS) entry which is preliminary data.</text>
</comment>
<reference evidence="2" key="1">
    <citation type="journal article" date="2014" name="Front. Microbiol.">
        <title>High frequency of phylogenetically diverse reductive dehalogenase-homologous genes in deep subseafloor sedimentary metagenomes.</title>
        <authorList>
            <person name="Kawai M."/>
            <person name="Futagami T."/>
            <person name="Toyoda A."/>
            <person name="Takaki Y."/>
            <person name="Nishi S."/>
            <person name="Hori S."/>
            <person name="Arai W."/>
            <person name="Tsubouchi T."/>
            <person name="Morono Y."/>
            <person name="Uchiyama I."/>
            <person name="Ito T."/>
            <person name="Fujiyama A."/>
            <person name="Inagaki F."/>
            <person name="Takami H."/>
        </authorList>
    </citation>
    <scope>NUCLEOTIDE SEQUENCE</scope>
    <source>
        <strain evidence="2">Expedition CK06-06</strain>
    </source>
</reference>
<name>X0YKM8_9ZZZZ</name>
<evidence type="ECO:0000256" key="1">
    <source>
        <dbReference type="SAM" id="Coils"/>
    </source>
</evidence>
<evidence type="ECO:0000313" key="2">
    <source>
        <dbReference type="EMBL" id="GAG49108.1"/>
    </source>
</evidence>
<gene>
    <name evidence="2" type="ORF">S01H1_82329</name>
</gene>
<proteinExistence type="predicted"/>
<organism evidence="2">
    <name type="scientific">marine sediment metagenome</name>
    <dbReference type="NCBI Taxonomy" id="412755"/>
    <lineage>
        <taxon>unclassified sequences</taxon>
        <taxon>metagenomes</taxon>
        <taxon>ecological metagenomes</taxon>
    </lineage>
</organism>
<keyword evidence="1" id="KW-0175">Coiled coil</keyword>